<keyword evidence="9" id="KW-1185">Reference proteome</keyword>
<dbReference type="InterPro" id="IPR017927">
    <property type="entry name" value="FAD-bd_FR_type"/>
</dbReference>
<comment type="cofactor">
    <cofactor evidence="1">
        <name>FAD</name>
        <dbReference type="ChEBI" id="CHEBI:57692"/>
    </cofactor>
</comment>
<dbReference type="InterPro" id="IPR039261">
    <property type="entry name" value="FNR_nucleotide-bd"/>
</dbReference>
<dbReference type="GO" id="GO:0010181">
    <property type="term" value="F:FMN binding"/>
    <property type="evidence" value="ECO:0007669"/>
    <property type="project" value="TreeGrafter"/>
</dbReference>
<dbReference type="SUPFAM" id="SSF63380">
    <property type="entry name" value="Riboflavin synthase domain-like"/>
    <property type="match status" value="1"/>
</dbReference>
<dbReference type="Proteomes" id="UP000233524">
    <property type="component" value="Unassembled WGS sequence"/>
</dbReference>
<dbReference type="InParanoid" id="A0A2N3NGX4"/>
<dbReference type="Gene3D" id="3.40.50.80">
    <property type="entry name" value="Nucleotide-binding domain of ferredoxin-NADP reductase (FNR) module"/>
    <property type="match status" value="1"/>
</dbReference>
<dbReference type="InterPro" id="IPR001433">
    <property type="entry name" value="OxRdtase_FAD/NAD-bd"/>
</dbReference>
<evidence type="ECO:0000256" key="6">
    <source>
        <dbReference type="SAM" id="MobiDB-lite"/>
    </source>
</evidence>
<dbReference type="OrthoDB" id="1856718at2759"/>
<dbReference type="InterPro" id="IPR023173">
    <property type="entry name" value="NADPH_Cyt_P450_Rdtase_alpha"/>
</dbReference>
<evidence type="ECO:0000259" key="7">
    <source>
        <dbReference type="PROSITE" id="PS51384"/>
    </source>
</evidence>
<dbReference type="PRINTS" id="PR00371">
    <property type="entry name" value="FPNCR"/>
</dbReference>
<sequence>MPTEIMDALFAPTAEQINNHLTANQLTVPTAPSVAPSLTYSDDSDDQEEEVIKPARRRRRASTRLIASNAADVQRITGETTAQIITRCCGGGCCLSLNSRQEGLEYERVTLPDNYAFRSLNLKVDGVIPTTLSNVVEMPDQTVFIEPLKSARASRVAAASAPLPLADSTESLSSMVASDVSEGSVKTEEAQTPLENVDTTIQPPSFVPHPPYHVYPARIHMARELTRPGAEKRTYHFDLDVTDYPPETGIDFKVGGAIGVMAPNAPYIVEEVLDCLLVPRFQRDKPILLKTTQGRWPTVWGEDQARELVTTRRDLLTWCADIQSYPPNKPLLRLLAEYADNEDERKLLLFLCSAEGQSVFCDFRTGPHISITQLLNAFPSSHPPLDALLSVLQQLMPRFYSLSNDPHKSSINEAGESKSRRVIEIAVTVHEADDWKLGTRTGVGSGYFERQAEKFMQAQASGIAAPEIYVPIFKGLMANPLATQFIADGPMILIGAGVGIAPFRGFVQRRLKTANCANKVWVIQGIRDSLVDEIYSGEWGIHEDEVKKIVESRRGEGRYVQEEVRHQAELVWKVINSVDGRIFVCGSSRGMGEGVEEALVDVAMKMGNLEREESRKFWGLKKEAGQYIAETW</sequence>
<dbReference type="VEuPathDB" id="FungiDB:jhhlp_001808"/>
<dbReference type="FunFam" id="3.40.50.80:FF:000027">
    <property type="entry name" value="FAD binding domain protein"/>
    <property type="match status" value="1"/>
</dbReference>
<dbReference type="PANTHER" id="PTHR19384:SF84">
    <property type="entry name" value="METHIONINE SYNTHASE REDUCTASE"/>
    <property type="match status" value="1"/>
</dbReference>
<dbReference type="InterPro" id="IPR017938">
    <property type="entry name" value="Riboflavin_synthase-like_b-brl"/>
</dbReference>
<dbReference type="Gene3D" id="1.20.990.10">
    <property type="entry name" value="NADPH-cytochrome p450 Reductase, Chain A, domain 3"/>
    <property type="match status" value="1"/>
</dbReference>
<keyword evidence="5" id="KW-0560">Oxidoreductase</keyword>
<reference evidence="8 9" key="1">
    <citation type="journal article" date="2017" name="G3 (Bethesda)">
        <title>First Draft Genome Sequence of the Pathogenic Fungus Lomentospora prolificans (Formerly Scedosporium prolificans).</title>
        <authorList>
            <person name="Luo R."/>
            <person name="Zimin A."/>
            <person name="Workman R."/>
            <person name="Fan Y."/>
            <person name="Pertea G."/>
            <person name="Grossman N."/>
            <person name="Wear M.P."/>
            <person name="Jia B."/>
            <person name="Miller H."/>
            <person name="Casadevall A."/>
            <person name="Timp W."/>
            <person name="Zhang S.X."/>
            <person name="Salzberg S.L."/>
        </authorList>
    </citation>
    <scope>NUCLEOTIDE SEQUENCE [LARGE SCALE GENOMIC DNA]</scope>
    <source>
        <strain evidence="8 9">JHH-5317</strain>
    </source>
</reference>
<dbReference type="PROSITE" id="PS51384">
    <property type="entry name" value="FAD_FR"/>
    <property type="match status" value="1"/>
</dbReference>
<dbReference type="GO" id="GO:0009086">
    <property type="term" value="P:methionine biosynthetic process"/>
    <property type="evidence" value="ECO:0007669"/>
    <property type="project" value="TreeGrafter"/>
</dbReference>
<comment type="similarity">
    <text evidence="2">Belongs to the flavoprotein pyridine nucleotide cytochrome reductase family.</text>
</comment>
<comment type="caution">
    <text evidence="8">The sequence shown here is derived from an EMBL/GenBank/DDBJ whole genome shotgun (WGS) entry which is preliminary data.</text>
</comment>
<dbReference type="GO" id="GO:0050660">
    <property type="term" value="F:flavin adenine dinucleotide binding"/>
    <property type="evidence" value="ECO:0007669"/>
    <property type="project" value="TreeGrafter"/>
</dbReference>
<evidence type="ECO:0000256" key="4">
    <source>
        <dbReference type="ARBA" id="ARBA00022827"/>
    </source>
</evidence>
<dbReference type="FunFam" id="1.20.990.10:FF:000007">
    <property type="entry name" value="Methionine synthase reductase"/>
    <property type="match status" value="1"/>
</dbReference>
<protein>
    <recommendedName>
        <fullName evidence="7">FAD-binding FR-type domain-containing protein</fullName>
    </recommendedName>
</protein>
<gene>
    <name evidence="8" type="ORF">jhhlp_001808</name>
</gene>
<dbReference type="PANTHER" id="PTHR19384">
    <property type="entry name" value="NITRIC OXIDE SYNTHASE-RELATED"/>
    <property type="match status" value="1"/>
</dbReference>
<dbReference type="Pfam" id="PF00667">
    <property type="entry name" value="FAD_binding_1"/>
    <property type="match status" value="1"/>
</dbReference>
<dbReference type="InterPro" id="IPR003097">
    <property type="entry name" value="CysJ-like_FAD-binding"/>
</dbReference>
<evidence type="ECO:0000313" key="9">
    <source>
        <dbReference type="Proteomes" id="UP000233524"/>
    </source>
</evidence>
<dbReference type="GO" id="GO:0030586">
    <property type="term" value="F:[methionine synthase] reductase (NADPH) activity"/>
    <property type="evidence" value="ECO:0007669"/>
    <property type="project" value="TreeGrafter"/>
</dbReference>
<dbReference type="SUPFAM" id="SSF52343">
    <property type="entry name" value="Ferredoxin reductase-like, C-terminal NADP-linked domain"/>
    <property type="match status" value="1"/>
</dbReference>
<dbReference type="InterPro" id="IPR001709">
    <property type="entry name" value="Flavoprot_Pyr_Nucl_cyt_Rdtase"/>
</dbReference>
<organism evidence="8 9">
    <name type="scientific">Lomentospora prolificans</name>
    <dbReference type="NCBI Taxonomy" id="41688"/>
    <lineage>
        <taxon>Eukaryota</taxon>
        <taxon>Fungi</taxon>
        <taxon>Dikarya</taxon>
        <taxon>Ascomycota</taxon>
        <taxon>Pezizomycotina</taxon>
        <taxon>Sordariomycetes</taxon>
        <taxon>Hypocreomycetidae</taxon>
        <taxon>Microascales</taxon>
        <taxon>Microascaceae</taxon>
        <taxon>Lomentospora</taxon>
    </lineage>
</organism>
<dbReference type="Pfam" id="PF00175">
    <property type="entry name" value="NAD_binding_1"/>
    <property type="match status" value="1"/>
</dbReference>
<dbReference type="AlphaFoldDB" id="A0A2N3NGX4"/>
<dbReference type="GO" id="GO:0005829">
    <property type="term" value="C:cytosol"/>
    <property type="evidence" value="ECO:0007669"/>
    <property type="project" value="TreeGrafter"/>
</dbReference>
<evidence type="ECO:0000313" key="8">
    <source>
        <dbReference type="EMBL" id="PKS11657.1"/>
    </source>
</evidence>
<proteinExistence type="inferred from homology"/>
<evidence type="ECO:0000256" key="1">
    <source>
        <dbReference type="ARBA" id="ARBA00001974"/>
    </source>
</evidence>
<evidence type="ECO:0000256" key="2">
    <source>
        <dbReference type="ARBA" id="ARBA00006105"/>
    </source>
</evidence>
<feature type="region of interest" description="Disordered" evidence="6">
    <location>
        <begin position="34"/>
        <end position="57"/>
    </location>
</feature>
<name>A0A2N3NGX4_9PEZI</name>
<dbReference type="GO" id="GO:0050667">
    <property type="term" value="P:homocysteine metabolic process"/>
    <property type="evidence" value="ECO:0007669"/>
    <property type="project" value="TreeGrafter"/>
</dbReference>
<dbReference type="EMBL" id="NLAX01000006">
    <property type="protein sequence ID" value="PKS11657.1"/>
    <property type="molecule type" value="Genomic_DNA"/>
</dbReference>
<accession>A0A2N3NGX4</accession>
<keyword evidence="3" id="KW-0285">Flavoprotein</keyword>
<dbReference type="Gene3D" id="2.40.30.10">
    <property type="entry name" value="Translation factors"/>
    <property type="match status" value="1"/>
</dbReference>
<evidence type="ECO:0000256" key="3">
    <source>
        <dbReference type="ARBA" id="ARBA00022630"/>
    </source>
</evidence>
<feature type="domain" description="FAD-binding FR-type" evidence="7">
    <location>
        <begin position="212"/>
        <end position="487"/>
    </location>
</feature>
<dbReference type="STRING" id="41688.A0A2N3NGX4"/>
<keyword evidence="4" id="KW-0274">FAD</keyword>
<evidence type="ECO:0000256" key="5">
    <source>
        <dbReference type="ARBA" id="ARBA00023002"/>
    </source>
</evidence>